<dbReference type="OrthoDB" id="4069549at2759"/>
<sequence length="254" mass="28820">MIDQFHSKHALANTLNQLQPQKLSTNVWLGPLNSIAQNDFLSTNNIKYIFGIMPSQKCCYYLKNFTNDSSCCVSIDPNFNTQKLTEDEGELIMNFNTKFSNSVSFVSDKRINNAIITNLDFQKMLEDFLYLIRSIQEKDSQCGILLFSLNGNDNLLSTFAMSYIMDSHNCDVTSGFSYLKSVRPSIIDFDEYGFYASELLKFQMNNRARKQFGGSNNASTPGSAEKAKRSVADALDDEDQEYHDNSRSAKRIIT</sequence>
<keyword evidence="3" id="KW-1185">Reference proteome</keyword>
<dbReference type="EMBL" id="KV454210">
    <property type="protein sequence ID" value="ODQ59731.1"/>
    <property type="molecule type" value="Genomic_DNA"/>
</dbReference>
<feature type="compositionally biased region" description="Polar residues" evidence="1">
    <location>
        <begin position="213"/>
        <end position="222"/>
    </location>
</feature>
<reference evidence="2 3" key="1">
    <citation type="journal article" date="2016" name="Proc. Natl. Acad. Sci. U.S.A.">
        <title>Comparative genomics of biotechnologically important yeasts.</title>
        <authorList>
            <person name="Riley R."/>
            <person name="Haridas S."/>
            <person name="Wolfe K.H."/>
            <person name="Lopes M.R."/>
            <person name="Hittinger C.T."/>
            <person name="Goeker M."/>
            <person name="Salamov A.A."/>
            <person name="Wisecaver J.H."/>
            <person name="Long T.M."/>
            <person name="Calvey C.H."/>
            <person name="Aerts A.L."/>
            <person name="Barry K.W."/>
            <person name="Choi C."/>
            <person name="Clum A."/>
            <person name="Coughlan A.Y."/>
            <person name="Deshpande S."/>
            <person name="Douglass A.P."/>
            <person name="Hanson S.J."/>
            <person name="Klenk H.-P."/>
            <person name="LaButti K.M."/>
            <person name="Lapidus A."/>
            <person name="Lindquist E.A."/>
            <person name="Lipzen A.M."/>
            <person name="Meier-Kolthoff J.P."/>
            <person name="Ohm R.A."/>
            <person name="Otillar R.P."/>
            <person name="Pangilinan J.L."/>
            <person name="Peng Y."/>
            <person name="Rokas A."/>
            <person name="Rosa C.A."/>
            <person name="Scheuner C."/>
            <person name="Sibirny A.A."/>
            <person name="Slot J.C."/>
            <person name="Stielow J.B."/>
            <person name="Sun H."/>
            <person name="Kurtzman C.P."/>
            <person name="Blackwell M."/>
            <person name="Grigoriev I.V."/>
            <person name="Jeffries T.W."/>
        </authorList>
    </citation>
    <scope>NUCLEOTIDE SEQUENCE [LARGE SCALE GENOMIC DNA]</scope>
    <source>
        <strain evidence="3">ATCC 58044 / CBS 1984 / NCYC 433 / NRRL Y-366-8</strain>
    </source>
</reference>
<gene>
    <name evidence="2" type="ORF">WICANDRAFT_62317</name>
</gene>
<organism evidence="2 3">
    <name type="scientific">Wickerhamomyces anomalus (strain ATCC 58044 / CBS 1984 / NCYC 433 / NRRL Y-366-8)</name>
    <name type="common">Yeast</name>
    <name type="synonym">Hansenula anomala</name>
    <dbReference type="NCBI Taxonomy" id="683960"/>
    <lineage>
        <taxon>Eukaryota</taxon>
        <taxon>Fungi</taxon>
        <taxon>Dikarya</taxon>
        <taxon>Ascomycota</taxon>
        <taxon>Saccharomycotina</taxon>
        <taxon>Saccharomycetes</taxon>
        <taxon>Phaffomycetales</taxon>
        <taxon>Wickerhamomycetaceae</taxon>
        <taxon>Wickerhamomyces</taxon>
    </lineage>
</organism>
<dbReference type="GO" id="GO:0062026">
    <property type="term" value="P:negative regulation of SCF-dependent proteasomal ubiquitin-dependent catabolic process"/>
    <property type="evidence" value="ECO:0007669"/>
    <property type="project" value="TreeGrafter"/>
</dbReference>
<dbReference type="InterPro" id="IPR029021">
    <property type="entry name" value="Prot-tyrosine_phosphatase-like"/>
</dbReference>
<dbReference type="AlphaFoldDB" id="A0A1E3P2N6"/>
<dbReference type="Gene3D" id="3.90.190.10">
    <property type="entry name" value="Protein tyrosine phosphatase superfamily"/>
    <property type="match status" value="1"/>
</dbReference>
<dbReference type="InterPro" id="IPR052449">
    <property type="entry name" value="STYX-Interacting_Phosphatase"/>
</dbReference>
<dbReference type="PANTHER" id="PTHR46588:SF1">
    <property type="entry name" value="SERINE_THREONINE_TYROSINE-INTERACTING PROTEIN"/>
    <property type="match status" value="1"/>
</dbReference>
<dbReference type="GO" id="GO:0005737">
    <property type="term" value="C:cytoplasm"/>
    <property type="evidence" value="ECO:0007669"/>
    <property type="project" value="TreeGrafter"/>
</dbReference>
<evidence type="ECO:0008006" key="4">
    <source>
        <dbReference type="Google" id="ProtNLM"/>
    </source>
</evidence>
<dbReference type="GO" id="GO:1990444">
    <property type="term" value="F:F-box domain binding"/>
    <property type="evidence" value="ECO:0007669"/>
    <property type="project" value="TreeGrafter"/>
</dbReference>
<evidence type="ECO:0000313" key="3">
    <source>
        <dbReference type="Proteomes" id="UP000094112"/>
    </source>
</evidence>
<protein>
    <recommendedName>
        <fullName evidence="4">Tyrosine-protein phosphatase domain-containing protein</fullName>
    </recommendedName>
</protein>
<accession>A0A1E3P2N6</accession>
<dbReference type="GO" id="GO:0005654">
    <property type="term" value="C:nucleoplasm"/>
    <property type="evidence" value="ECO:0007669"/>
    <property type="project" value="TreeGrafter"/>
</dbReference>
<dbReference type="GeneID" id="30200589"/>
<dbReference type="GO" id="GO:0070372">
    <property type="term" value="P:regulation of ERK1 and ERK2 cascade"/>
    <property type="evidence" value="ECO:0007669"/>
    <property type="project" value="TreeGrafter"/>
</dbReference>
<dbReference type="RefSeq" id="XP_019038938.1">
    <property type="nucleotide sequence ID" value="XM_019183343.1"/>
</dbReference>
<evidence type="ECO:0000313" key="2">
    <source>
        <dbReference type="EMBL" id="ODQ59731.1"/>
    </source>
</evidence>
<evidence type="ECO:0000256" key="1">
    <source>
        <dbReference type="SAM" id="MobiDB-lite"/>
    </source>
</evidence>
<name>A0A1E3P2N6_WICAA</name>
<proteinExistence type="predicted"/>
<dbReference type="Proteomes" id="UP000094112">
    <property type="component" value="Unassembled WGS sequence"/>
</dbReference>
<dbReference type="PANTHER" id="PTHR46588">
    <property type="entry name" value="SERINE/THREONINE/TYROSINE-INTERACTING PROTEIN"/>
    <property type="match status" value="1"/>
</dbReference>
<feature type="region of interest" description="Disordered" evidence="1">
    <location>
        <begin position="212"/>
        <end position="254"/>
    </location>
</feature>